<proteinExistence type="predicted"/>
<protein>
    <recommendedName>
        <fullName evidence="4">Transmembrane protein</fullName>
    </recommendedName>
</protein>
<name>A0A0S4U0B4_RALSL</name>
<organism evidence="3">
    <name type="scientific">Ralstonia solanacearum</name>
    <name type="common">Pseudomonas solanacearum</name>
    <dbReference type="NCBI Taxonomy" id="305"/>
    <lineage>
        <taxon>Bacteria</taxon>
        <taxon>Pseudomonadati</taxon>
        <taxon>Pseudomonadota</taxon>
        <taxon>Betaproteobacteria</taxon>
        <taxon>Burkholderiales</taxon>
        <taxon>Burkholderiaceae</taxon>
        <taxon>Ralstonia</taxon>
        <taxon>Ralstonia solanacearum species complex</taxon>
    </lineage>
</organism>
<feature type="transmembrane region" description="Helical" evidence="2">
    <location>
        <begin position="28"/>
        <end position="48"/>
    </location>
</feature>
<evidence type="ECO:0000256" key="2">
    <source>
        <dbReference type="SAM" id="Phobius"/>
    </source>
</evidence>
<keyword evidence="2" id="KW-1133">Transmembrane helix</keyword>
<evidence type="ECO:0000313" key="3">
    <source>
        <dbReference type="EMBL" id="CUV15461.1"/>
    </source>
</evidence>
<feature type="region of interest" description="Disordered" evidence="1">
    <location>
        <begin position="1"/>
        <end position="22"/>
    </location>
</feature>
<dbReference type="AlphaFoldDB" id="A0A0S4U0B4"/>
<evidence type="ECO:0000256" key="1">
    <source>
        <dbReference type="SAM" id="MobiDB-lite"/>
    </source>
</evidence>
<keyword evidence="2" id="KW-0812">Transmembrane</keyword>
<accession>A0A0S4U0B4</accession>
<reference evidence="3" key="1">
    <citation type="submission" date="2015-10" db="EMBL/GenBank/DDBJ databases">
        <authorList>
            <person name="Gilbert D.G."/>
        </authorList>
    </citation>
    <scope>NUCLEOTIDE SEQUENCE</scope>
    <source>
        <strain evidence="3">Phyl III-seqv23</strain>
    </source>
</reference>
<evidence type="ECO:0008006" key="4">
    <source>
        <dbReference type="Google" id="ProtNLM"/>
    </source>
</evidence>
<sequence length="55" mass="6125">MVAQIGETSPRGPMSRCRESNPRQPKVWLAATALALLMLPVVSVWVWAMMRDKAS</sequence>
<keyword evidence="2" id="KW-0472">Membrane</keyword>
<dbReference type="EMBL" id="LN899819">
    <property type="protein sequence ID" value="CUV15461.1"/>
    <property type="molecule type" value="Genomic_DNA"/>
</dbReference>
<gene>
    <name evidence="3" type="ORF">RUN39_v1_1430002</name>
</gene>